<name>A0A3M3FJG8_PSESG</name>
<evidence type="ECO:0000313" key="2">
    <source>
        <dbReference type="Proteomes" id="UP000276829"/>
    </source>
</evidence>
<dbReference type="EMBL" id="RBON01000314">
    <property type="protein sequence ID" value="RMM61993.1"/>
    <property type="molecule type" value="Genomic_DNA"/>
</dbReference>
<protein>
    <submittedName>
        <fullName evidence="1">Uncharacterized protein</fullName>
    </submittedName>
</protein>
<dbReference type="RefSeq" id="WP_122385748.1">
    <property type="nucleotide sequence ID" value="NZ_RBON01000314.1"/>
</dbReference>
<accession>A0A3M3FJG8</accession>
<proteinExistence type="predicted"/>
<reference evidence="1 2" key="1">
    <citation type="submission" date="2018-08" db="EMBL/GenBank/DDBJ databases">
        <title>Recombination of ecologically and evolutionarily significant loci maintains genetic cohesion in the Pseudomonas syringae species complex.</title>
        <authorList>
            <person name="Dillon M."/>
            <person name="Thakur S."/>
            <person name="Almeida R.N.D."/>
            <person name="Weir B.S."/>
            <person name="Guttman D.S."/>
        </authorList>
    </citation>
    <scope>NUCLEOTIDE SEQUENCE [LARGE SCALE GENOMIC DNA]</scope>
    <source>
        <strain evidence="1 2">ICMP 4324</strain>
    </source>
</reference>
<sequence>MQWNLIFEDATVSSYIEKLNPQQKSLLIASYLYRQIRLIKAFDNCYSENLEDLVVAALKTSLSENKDSIIKIEHTVKKNIPDTEEFSEQEGSYAQNLMIALDYFLLFLIDSDTSRLHKCVDMALQNIDLLSYEIDELYDENKVTSNEIAIVLDLATKISNTKTSFGTSISDLEKLVTSHML</sequence>
<dbReference type="Gene3D" id="1.20.1590.10">
    <property type="entry name" value="YP_001051499.1 domain like"/>
    <property type="match status" value="1"/>
</dbReference>
<organism evidence="1 2">
    <name type="scientific">Pseudomonas savastanoi pv. glycinea</name>
    <name type="common">Pseudomonas syringae pv. glycinea</name>
    <dbReference type="NCBI Taxonomy" id="318"/>
    <lineage>
        <taxon>Bacteria</taxon>
        <taxon>Pseudomonadati</taxon>
        <taxon>Pseudomonadota</taxon>
        <taxon>Gammaproteobacteria</taxon>
        <taxon>Pseudomonadales</taxon>
        <taxon>Pseudomonadaceae</taxon>
        <taxon>Pseudomonas</taxon>
    </lineage>
</organism>
<dbReference type="InterPro" id="IPR023381">
    <property type="entry name" value="YP001051499.1-like_dom_sf"/>
</dbReference>
<evidence type="ECO:0000313" key="1">
    <source>
        <dbReference type="EMBL" id="RMM61993.1"/>
    </source>
</evidence>
<dbReference type="Proteomes" id="UP000276829">
    <property type="component" value="Unassembled WGS sequence"/>
</dbReference>
<dbReference type="AlphaFoldDB" id="A0A3M3FJG8"/>
<comment type="caution">
    <text evidence="1">The sequence shown here is derived from an EMBL/GenBank/DDBJ whole genome shotgun (WGS) entry which is preliminary data.</text>
</comment>
<gene>
    <name evidence="1" type="ORF">ALQ73_01395</name>
</gene>